<sequence length="164" mass="19404">MPLWDSGFRTGNHRAISAAVRHLRASKSVPHLHNRLLHNGPDTIDELLDRHIVKNDTKHLNDDENEILTRQRLTSTRREALSLYRDIIRATRFFMWPDSRGVLWRDVLRENARKEFDEARFEKDPEVITRLLIGGRDAVQSALDKLVEKQKQQIEKERNESHRR</sequence>
<reference evidence="2 3" key="1">
    <citation type="journal article" date="2021" name="Comput. Struct. Biotechnol. J.">
        <title>De novo genome assembly of the potent medicinal plant Rehmannia glutinosa using nanopore technology.</title>
        <authorList>
            <person name="Ma L."/>
            <person name="Dong C."/>
            <person name="Song C."/>
            <person name="Wang X."/>
            <person name="Zheng X."/>
            <person name="Niu Y."/>
            <person name="Chen S."/>
            <person name="Feng W."/>
        </authorList>
    </citation>
    <scope>NUCLEOTIDE SEQUENCE [LARGE SCALE GENOMIC DNA]</scope>
    <source>
        <strain evidence="2">DH-2019</strain>
    </source>
</reference>
<dbReference type="InterPro" id="IPR008011">
    <property type="entry name" value="Complex1_LYR_dom"/>
</dbReference>
<dbReference type="PANTHER" id="PTHR47484:SF1">
    <property type="entry name" value="COMPLEX 1 PROTEIN CONTAINING PROTEIN, EXPRESSED"/>
    <property type="match status" value="1"/>
</dbReference>
<organism evidence="2 3">
    <name type="scientific">Rehmannia glutinosa</name>
    <name type="common">Chinese foxglove</name>
    <dbReference type="NCBI Taxonomy" id="99300"/>
    <lineage>
        <taxon>Eukaryota</taxon>
        <taxon>Viridiplantae</taxon>
        <taxon>Streptophyta</taxon>
        <taxon>Embryophyta</taxon>
        <taxon>Tracheophyta</taxon>
        <taxon>Spermatophyta</taxon>
        <taxon>Magnoliopsida</taxon>
        <taxon>eudicotyledons</taxon>
        <taxon>Gunneridae</taxon>
        <taxon>Pentapetalae</taxon>
        <taxon>asterids</taxon>
        <taxon>lamiids</taxon>
        <taxon>Lamiales</taxon>
        <taxon>Orobanchaceae</taxon>
        <taxon>Rehmannieae</taxon>
        <taxon>Rehmannia</taxon>
    </lineage>
</organism>
<protein>
    <recommendedName>
        <fullName evidence="1">Complex 1 LYR protein domain-containing protein</fullName>
    </recommendedName>
</protein>
<dbReference type="EMBL" id="JABTTQ020003506">
    <property type="protein sequence ID" value="KAK6115147.1"/>
    <property type="molecule type" value="Genomic_DNA"/>
</dbReference>
<keyword evidence="3" id="KW-1185">Reference proteome</keyword>
<name>A0ABR0TY57_REHGL</name>
<dbReference type="CDD" id="cd20267">
    <property type="entry name" value="Complex1_LYR_LYRM7"/>
    <property type="match status" value="1"/>
</dbReference>
<dbReference type="PANTHER" id="PTHR47484">
    <property type="entry name" value="COMPLEX 1 PROTEIN CONTAINING PROTEIN, EXPRESSED"/>
    <property type="match status" value="1"/>
</dbReference>
<dbReference type="Proteomes" id="UP001318860">
    <property type="component" value="Unassembled WGS sequence"/>
</dbReference>
<feature type="domain" description="Complex 1 LYR protein" evidence="1">
    <location>
        <begin position="78"/>
        <end position="139"/>
    </location>
</feature>
<dbReference type="InterPro" id="IPR045298">
    <property type="entry name" value="Complex1_LYR_LYRM7"/>
</dbReference>
<proteinExistence type="predicted"/>
<accession>A0ABR0TY57</accession>
<dbReference type="Pfam" id="PF05347">
    <property type="entry name" value="Complex1_LYR"/>
    <property type="match status" value="1"/>
</dbReference>
<evidence type="ECO:0000259" key="1">
    <source>
        <dbReference type="Pfam" id="PF05347"/>
    </source>
</evidence>
<comment type="caution">
    <text evidence="2">The sequence shown here is derived from an EMBL/GenBank/DDBJ whole genome shotgun (WGS) entry which is preliminary data.</text>
</comment>
<evidence type="ECO:0000313" key="2">
    <source>
        <dbReference type="EMBL" id="KAK6115147.1"/>
    </source>
</evidence>
<gene>
    <name evidence="2" type="ORF">DH2020_007416</name>
</gene>
<evidence type="ECO:0000313" key="3">
    <source>
        <dbReference type="Proteomes" id="UP001318860"/>
    </source>
</evidence>